<reference evidence="7 8" key="1">
    <citation type="journal article" date="2013" name="Genome Announc.">
        <title>Draft Genome Sequence of Desulfotignum phosphitoxidans DSM 13687 Strain FiPS-3.</title>
        <authorList>
            <person name="Poehlein A."/>
            <person name="Daniel R."/>
            <person name="Simeonova D.D."/>
        </authorList>
    </citation>
    <scope>NUCLEOTIDE SEQUENCE [LARGE SCALE GENOMIC DNA]</scope>
    <source>
        <strain evidence="7 8">DSM 13687</strain>
    </source>
</reference>
<feature type="coiled-coil region" evidence="4">
    <location>
        <begin position="146"/>
        <end position="176"/>
    </location>
</feature>
<evidence type="ECO:0000256" key="3">
    <source>
        <dbReference type="ARBA" id="ARBA00023125"/>
    </source>
</evidence>
<dbReference type="EC" id="3.1.21.3" evidence="7"/>
<comment type="caution">
    <text evidence="7">The sequence shown here is derived from an EMBL/GenBank/DDBJ whole genome shotgun (WGS) entry which is preliminary data.</text>
</comment>
<evidence type="ECO:0000313" key="7">
    <source>
        <dbReference type="EMBL" id="EMS78737.1"/>
    </source>
</evidence>
<accession>S0G3H0</accession>
<dbReference type="REBASE" id="65476">
    <property type="entry name" value="S.Dph13687ORF2110P"/>
</dbReference>
<keyword evidence="8" id="KW-1185">Reference proteome</keyword>
<dbReference type="PATRIC" id="fig|1286635.3.peg.3384"/>
<dbReference type="Pfam" id="PF01420">
    <property type="entry name" value="Methylase_S"/>
    <property type="match status" value="1"/>
</dbReference>
<dbReference type="OrthoDB" id="5363772at2"/>
<feature type="domain" description="Type I restriction modification DNA specificity" evidence="6">
    <location>
        <begin position="3"/>
        <end position="158"/>
    </location>
</feature>
<evidence type="ECO:0000256" key="4">
    <source>
        <dbReference type="SAM" id="Coils"/>
    </source>
</evidence>
<comment type="similarity">
    <text evidence="1">Belongs to the type-I restriction system S methylase family.</text>
</comment>
<evidence type="ECO:0000259" key="6">
    <source>
        <dbReference type="Pfam" id="PF01420"/>
    </source>
</evidence>
<gene>
    <name evidence="7" type="primary">hsdS</name>
    <name evidence="7" type="ORF">Dpo_7c02130</name>
</gene>
<dbReference type="Proteomes" id="UP000014216">
    <property type="component" value="Unassembled WGS sequence"/>
</dbReference>
<dbReference type="InterPro" id="IPR044946">
    <property type="entry name" value="Restrct_endonuc_typeI_TRD_sf"/>
</dbReference>
<evidence type="ECO:0000256" key="2">
    <source>
        <dbReference type="ARBA" id="ARBA00022747"/>
    </source>
</evidence>
<dbReference type="CDD" id="cd17497">
    <property type="entry name" value="RMtype1_S_TteMORF1547P-TRD2-CR2_like"/>
    <property type="match status" value="1"/>
</dbReference>
<evidence type="ECO:0000313" key="8">
    <source>
        <dbReference type="Proteomes" id="UP000014216"/>
    </source>
</evidence>
<dbReference type="EMBL" id="APJX01000007">
    <property type="protein sequence ID" value="EMS78737.1"/>
    <property type="molecule type" value="Genomic_DNA"/>
</dbReference>
<name>S0G3H0_9BACT</name>
<dbReference type="GO" id="GO:0003677">
    <property type="term" value="F:DNA binding"/>
    <property type="evidence" value="ECO:0007669"/>
    <property type="project" value="UniProtKB-KW"/>
</dbReference>
<dbReference type="InterPro" id="IPR051212">
    <property type="entry name" value="Type-I_RE_S_subunit"/>
</dbReference>
<evidence type="ECO:0000256" key="1">
    <source>
        <dbReference type="ARBA" id="ARBA00010923"/>
    </source>
</evidence>
<dbReference type="SUPFAM" id="SSF116734">
    <property type="entry name" value="DNA methylase specificity domain"/>
    <property type="match status" value="2"/>
</dbReference>
<dbReference type="RefSeq" id="WP_006967245.1">
    <property type="nucleotide sequence ID" value="NZ_APJX01000007.1"/>
</dbReference>
<dbReference type="CDD" id="cd17525">
    <property type="entry name" value="RMtype1_S_Eco15ORF14057P-TRD1-CR1_like"/>
    <property type="match status" value="1"/>
</dbReference>
<dbReference type="Gene3D" id="3.90.220.20">
    <property type="entry name" value="DNA methylase specificity domains"/>
    <property type="match status" value="2"/>
</dbReference>
<keyword evidence="4" id="KW-0175">Coiled coil</keyword>
<feature type="region of interest" description="Disordered" evidence="5">
    <location>
        <begin position="230"/>
        <end position="251"/>
    </location>
</feature>
<dbReference type="InterPro" id="IPR000055">
    <property type="entry name" value="Restrct_endonuc_typeI_TRD"/>
</dbReference>
<dbReference type="GO" id="GO:0009307">
    <property type="term" value="P:DNA restriction-modification system"/>
    <property type="evidence" value="ECO:0007669"/>
    <property type="project" value="UniProtKB-KW"/>
</dbReference>
<evidence type="ECO:0000256" key="5">
    <source>
        <dbReference type="SAM" id="MobiDB-lite"/>
    </source>
</evidence>
<organism evidence="7 8">
    <name type="scientific">Desulfotignum phosphitoxidans DSM 13687</name>
    <dbReference type="NCBI Taxonomy" id="1286635"/>
    <lineage>
        <taxon>Bacteria</taxon>
        <taxon>Pseudomonadati</taxon>
        <taxon>Thermodesulfobacteriota</taxon>
        <taxon>Desulfobacteria</taxon>
        <taxon>Desulfobacterales</taxon>
        <taxon>Desulfobacteraceae</taxon>
        <taxon>Desulfotignum</taxon>
    </lineage>
</organism>
<dbReference type="PANTHER" id="PTHR43140">
    <property type="entry name" value="TYPE-1 RESTRICTION ENZYME ECOKI SPECIFICITY PROTEIN"/>
    <property type="match status" value="1"/>
</dbReference>
<dbReference type="AlphaFoldDB" id="S0G3H0"/>
<proteinExistence type="inferred from homology"/>
<sequence length="516" mass="58891">MTGWIQTSLGELCVITMGQSPPSNTYNTEKNGLPFFQGKAEFSDLYPVPHKWCSKPQKIANENDILISVRAPVGDVNFANQHCCIGRGLAAIKYNRCPKFIFYFLKHSKNELDKLSTGTTFKAISKQTILNYSLFIPSLNEQNEIVSKIEELLSELDNGVESLKKAREQLKTYRQAVLKHAFEGKLTREWREQQIQAGNPPESAEKLLARIKKERKTQYQKQVESWQRACEQAKKDGSKKPAKPKKPKDLPPLTVKALAELPELPEGWGWVTLEMILSDTLIGIVKNLSEQNEMGIGVPYVKMNNISKFGTMDYSSLAYVTIHEDEKNKYSLKANDILFNTRNSYELVGKTGIIKKVTSYTVFNNNLMRMRFFVQVNPIMIWYQINSPQFQKELERKKKATTNICALYGKDIFPMKIKLTNLLEQNELVSEIETRLSVCDKLEQTIEDSLKKAEALRQSILKKAFEGELTKEWREAHPELISGENSAENLLARIQAEKARLAGEEKKRRSGKAGKK</sequence>
<keyword evidence="2" id="KW-0680">Restriction system</keyword>
<dbReference type="GO" id="GO:0009035">
    <property type="term" value="F:type I site-specific deoxyribonuclease activity"/>
    <property type="evidence" value="ECO:0007669"/>
    <property type="project" value="UniProtKB-EC"/>
</dbReference>
<keyword evidence="3" id="KW-0238">DNA-binding</keyword>
<keyword evidence="7" id="KW-0378">Hydrolase</keyword>
<dbReference type="PANTHER" id="PTHR43140:SF1">
    <property type="entry name" value="TYPE I RESTRICTION ENZYME ECOKI SPECIFICITY SUBUNIT"/>
    <property type="match status" value="1"/>
</dbReference>
<protein>
    <submittedName>
        <fullName evidence="7">Type I restriction enzyme protein HsdS</fullName>
        <ecNumber evidence="7">3.1.21.3</ecNumber>
    </submittedName>
</protein>